<dbReference type="Proteomes" id="UP000307164">
    <property type="component" value="Unassembled WGS sequence"/>
</dbReference>
<dbReference type="InterPro" id="IPR005632">
    <property type="entry name" value="Chaperone_Skp"/>
</dbReference>
<feature type="signal peptide" evidence="3">
    <location>
        <begin position="1"/>
        <end position="26"/>
    </location>
</feature>
<reference evidence="6 7" key="1">
    <citation type="submission" date="2018-01" db="EMBL/GenBank/DDBJ databases">
        <authorList>
            <person name="Paulsen S."/>
            <person name="Gram L.K."/>
        </authorList>
    </citation>
    <scope>NUCLEOTIDE SEQUENCE [LARGE SCALE GENOMIC DNA]</scope>
    <source>
        <strain evidence="4 7">S3790</strain>
        <strain evidence="5 6">S3895</strain>
    </source>
</reference>
<sequence length="172" mass="19534">MNKLFKTTAMALMAALMMGTSASALAHKVGIVDMQQVYKQIPHMAKIEQQLQSEFAERRQELEKIQGDIRFEAEKFKRESATMSDDQKAALREKIQGMQKTLTEKGRPLEQEIKARQNQELAKVQEVIISTIQSVAKKGNFDEVRVKDTTIYFNPDKVTDLSSKIVEAVSKK</sequence>
<dbReference type="GO" id="GO:0051082">
    <property type="term" value="F:unfolded protein binding"/>
    <property type="evidence" value="ECO:0007669"/>
    <property type="project" value="InterPro"/>
</dbReference>
<dbReference type="EMBL" id="PNBX01000027">
    <property type="protein sequence ID" value="TMO68951.1"/>
    <property type="molecule type" value="Genomic_DNA"/>
</dbReference>
<evidence type="ECO:0000313" key="6">
    <source>
        <dbReference type="Proteomes" id="UP000307164"/>
    </source>
</evidence>
<feature type="chain" id="PRO_5024395975" evidence="3">
    <location>
        <begin position="27"/>
        <end position="172"/>
    </location>
</feature>
<dbReference type="Proteomes" id="UP000307217">
    <property type="component" value="Unassembled WGS sequence"/>
</dbReference>
<reference evidence="4" key="3">
    <citation type="submission" date="2019-09" db="EMBL/GenBank/DDBJ databases">
        <title>Co-occurence of chitin degradation, pigmentation and bioactivity in marine Pseudoalteromonas.</title>
        <authorList>
            <person name="Sonnenschein E.C."/>
            <person name="Bech P.K."/>
        </authorList>
    </citation>
    <scope>NUCLEOTIDE SEQUENCE</scope>
    <source>
        <strain evidence="4">S3790</strain>
    </source>
</reference>
<dbReference type="PANTHER" id="PTHR35089">
    <property type="entry name" value="CHAPERONE PROTEIN SKP"/>
    <property type="match status" value="1"/>
</dbReference>
<reference evidence="6 7" key="2">
    <citation type="submission" date="2019-06" db="EMBL/GenBank/DDBJ databases">
        <title>Co-occurence of chitin degradation, pigmentation and bioactivity in marine Pseudoalteromonas.</title>
        <authorList>
            <person name="Sonnenschein E.C."/>
            <person name="Bech P.K."/>
        </authorList>
    </citation>
    <scope>NUCLEOTIDE SEQUENCE [LARGE SCALE GENOMIC DNA]</scope>
    <source>
        <strain evidence="7">S3790</strain>
        <strain evidence="5 6">S3895</strain>
    </source>
</reference>
<dbReference type="SUPFAM" id="SSF111384">
    <property type="entry name" value="OmpH-like"/>
    <property type="match status" value="1"/>
</dbReference>
<evidence type="ECO:0000313" key="7">
    <source>
        <dbReference type="Proteomes" id="UP000307217"/>
    </source>
</evidence>
<dbReference type="Gene3D" id="3.30.910.20">
    <property type="entry name" value="Skp domain"/>
    <property type="match status" value="1"/>
</dbReference>
<dbReference type="RefSeq" id="WP_138591217.1">
    <property type="nucleotide sequence ID" value="NZ_PNBW01000094.1"/>
</dbReference>
<evidence type="ECO:0000313" key="5">
    <source>
        <dbReference type="EMBL" id="TMO71805.1"/>
    </source>
</evidence>
<dbReference type="OrthoDB" id="5767138at2"/>
<dbReference type="GO" id="GO:0050821">
    <property type="term" value="P:protein stabilization"/>
    <property type="evidence" value="ECO:0007669"/>
    <property type="project" value="TreeGrafter"/>
</dbReference>
<accession>A0A5S3VBM9</accession>
<dbReference type="PANTHER" id="PTHR35089:SF1">
    <property type="entry name" value="CHAPERONE PROTEIN SKP"/>
    <property type="match status" value="1"/>
</dbReference>
<protein>
    <submittedName>
        <fullName evidence="4">Molecular chaperone</fullName>
    </submittedName>
</protein>
<evidence type="ECO:0000256" key="2">
    <source>
        <dbReference type="ARBA" id="ARBA00022729"/>
    </source>
</evidence>
<keyword evidence="2 3" id="KW-0732">Signal</keyword>
<gene>
    <name evidence="4" type="ORF">CWC19_07050</name>
    <name evidence="5" type="ORF">CWC20_16530</name>
</gene>
<keyword evidence="6" id="KW-1185">Reference proteome</keyword>
<dbReference type="Pfam" id="PF03938">
    <property type="entry name" value="OmpH"/>
    <property type="match status" value="1"/>
</dbReference>
<proteinExistence type="inferred from homology"/>
<dbReference type="InterPro" id="IPR024930">
    <property type="entry name" value="Skp_dom_sf"/>
</dbReference>
<organism evidence="4 7">
    <name type="scientific">Pseudoalteromonas aurantia</name>
    <dbReference type="NCBI Taxonomy" id="43654"/>
    <lineage>
        <taxon>Bacteria</taxon>
        <taxon>Pseudomonadati</taxon>
        <taxon>Pseudomonadota</taxon>
        <taxon>Gammaproteobacteria</taxon>
        <taxon>Alteromonadales</taxon>
        <taxon>Pseudoalteromonadaceae</taxon>
        <taxon>Pseudoalteromonas</taxon>
    </lineage>
</organism>
<name>A0A5S3VBM9_9GAMM</name>
<dbReference type="AlphaFoldDB" id="A0A5S3VBM9"/>
<dbReference type="SMART" id="SM00935">
    <property type="entry name" value="OmpH"/>
    <property type="match status" value="1"/>
</dbReference>
<comment type="similarity">
    <text evidence="1">Belongs to the Skp family.</text>
</comment>
<dbReference type="EMBL" id="PNBW01000094">
    <property type="protein sequence ID" value="TMO71805.1"/>
    <property type="molecule type" value="Genomic_DNA"/>
</dbReference>
<comment type="caution">
    <text evidence="4">The sequence shown here is derived from an EMBL/GenBank/DDBJ whole genome shotgun (WGS) entry which is preliminary data.</text>
</comment>
<dbReference type="GO" id="GO:0005829">
    <property type="term" value="C:cytosol"/>
    <property type="evidence" value="ECO:0007669"/>
    <property type="project" value="TreeGrafter"/>
</dbReference>
<evidence type="ECO:0000256" key="1">
    <source>
        <dbReference type="ARBA" id="ARBA00009091"/>
    </source>
</evidence>
<evidence type="ECO:0000256" key="3">
    <source>
        <dbReference type="SAM" id="SignalP"/>
    </source>
</evidence>
<evidence type="ECO:0000313" key="4">
    <source>
        <dbReference type="EMBL" id="TMO68951.1"/>
    </source>
</evidence>